<proteinExistence type="inferred from homology"/>
<dbReference type="Pfam" id="PF00893">
    <property type="entry name" value="Multi_Drug_Res"/>
    <property type="match status" value="1"/>
</dbReference>
<comment type="caution">
    <text evidence="11">The sequence shown here is derived from an EMBL/GenBank/DDBJ whole genome shotgun (WGS) entry which is preliminary data.</text>
</comment>
<keyword evidence="12" id="KW-1185">Reference proteome</keyword>
<dbReference type="RefSeq" id="WP_153215822.1">
    <property type="nucleotide sequence ID" value="NZ_WIBF01000005.1"/>
</dbReference>
<dbReference type="EMBL" id="WIBF01000005">
    <property type="protein sequence ID" value="MQQ08884.1"/>
    <property type="molecule type" value="Genomic_DNA"/>
</dbReference>
<dbReference type="AlphaFoldDB" id="A0A843YHJ1"/>
<evidence type="ECO:0000256" key="5">
    <source>
        <dbReference type="ARBA" id="ARBA00022989"/>
    </source>
</evidence>
<reference evidence="11 12" key="1">
    <citation type="submission" date="2019-10" db="EMBL/GenBank/DDBJ databases">
        <title>Epibacterium sp. nov., isolated from seawater.</title>
        <authorList>
            <person name="Zhang X."/>
            <person name="Li N."/>
        </authorList>
    </citation>
    <scope>NUCLEOTIDE SEQUENCE [LARGE SCALE GENOMIC DNA]</scope>
    <source>
        <strain evidence="11 12">SM1979</strain>
    </source>
</reference>
<evidence type="ECO:0000256" key="1">
    <source>
        <dbReference type="ARBA" id="ARBA00004651"/>
    </source>
</evidence>
<dbReference type="GO" id="GO:0005886">
    <property type="term" value="C:plasma membrane"/>
    <property type="evidence" value="ECO:0007669"/>
    <property type="project" value="UniProtKB-SubCell"/>
</dbReference>
<dbReference type="PANTHER" id="PTHR30561:SF0">
    <property type="entry name" value="GUANIDINIUM EXPORTER"/>
    <property type="match status" value="1"/>
</dbReference>
<dbReference type="PANTHER" id="PTHR30561">
    <property type="entry name" value="SMR FAMILY PROTON-DEPENDENT DRUG EFFLUX TRANSPORTER SUGE"/>
    <property type="match status" value="1"/>
</dbReference>
<protein>
    <recommendedName>
        <fullName evidence="8">Guanidinium exporter</fullName>
    </recommendedName>
</protein>
<keyword evidence="2" id="KW-0813">Transport</keyword>
<evidence type="ECO:0000256" key="9">
    <source>
        <dbReference type="RuleBase" id="RU003942"/>
    </source>
</evidence>
<gene>
    <name evidence="11" type="ORF">GFB49_10495</name>
</gene>
<keyword evidence="3" id="KW-1003">Cell membrane</keyword>
<feature type="transmembrane region" description="Helical" evidence="10">
    <location>
        <begin position="27"/>
        <end position="46"/>
    </location>
</feature>
<feature type="transmembrane region" description="Helical" evidence="10">
    <location>
        <begin position="58"/>
        <end position="78"/>
    </location>
</feature>
<comment type="similarity">
    <text evidence="7">Belongs to the drug/metabolite transporter (DMT) superfamily. Small multidrug resistance (SMR) (TC 2.A.7.1) family. Gdx/SugE subfamily.</text>
</comment>
<dbReference type="Proteomes" id="UP000444174">
    <property type="component" value="Unassembled WGS sequence"/>
</dbReference>
<dbReference type="InterPro" id="IPR045324">
    <property type="entry name" value="Small_multidrug_res"/>
</dbReference>
<dbReference type="GO" id="GO:0022857">
    <property type="term" value="F:transmembrane transporter activity"/>
    <property type="evidence" value="ECO:0007669"/>
    <property type="project" value="InterPro"/>
</dbReference>
<evidence type="ECO:0000313" key="11">
    <source>
        <dbReference type="EMBL" id="MQQ08884.1"/>
    </source>
</evidence>
<sequence length="106" mass="11315">MAWLILFAAGLLETAWAICLKYTDGLTRLVPSTITLVLVLVSLYMLSLSLRHIPVGTAYAVWSGIGAAGTVVIGILIYAEPLSWPRMICVGLILIGIIGLKMVDSA</sequence>
<evidence type="ECO:0000256" key="8">
    <source>
        <dbReference type="ARBA" id="ARBA00039168"/>
    </source>
</evidence>
<keyword evidence="6 10" id="KW-0472">Membrane</keyword>
<evidence type="ECO:0000313" key="12">
    <source>
        <dbReference type="Proteomes" id="UP000444174"/>
    </source>
</evidence>
<accession>A0A843YHJ1</accession>
<organism evidence="11 12">
    <name type="scientific">Tritonibacter litoralis</name>
    <dbReference type="NCBI Taxonomy" id="2662264"/>
    <lineage>
        <taxon>Bacteria</taxon>
        <taxon>Pseudomonadati</taxon>
        <taxon>Pseudomonadota</taxon>
        <taxon>Alphaproteobacteria</taxon>
        <taxon>Rhodobacterales</taxon>
        <taxon>Paracoccaceae</taxon>
        <taxon>Tritonibacter</taxon>
    </lineage>
</organism>
<evidence type="ECO:0000256" key="4">
    <source>
        <dbReference type="ARBA" id="ARBA00022692"/>
    </source>
</evidence>
<keyword evidence="4 9" id="KW-0812">Transmembrane</keyword>
<dbReference type="FunFam" id="1.10.3730.20:FF:000001">
    <property type="entry name" value="Quaternary ammonium compound resistance transporter SugE"/>
    <property type="match status" value="1"/>
</dbReference>
<dbReference type="InterPro" id="IPR037185">
    <property type="entry name" value="EmrE-like"/>
</dbReference>
<keyword evidence="5 10" id="KW-1133">Transmembrane helix</keyword>
<dbReference type="SUPFAM" id="SSF103481">
    <property type="entry name" value="Multidrug resistance efflux transporter EmrE"/>
    <property type="match status" value="1"/>
</dbReference>
<dbReference type="InterPro" id="IPR000390">
    <property type="entry name" value="Small_drug/metabolite_transptr"/>
</dbReference>
<evidence type="ECO:0000256" key="10">
    <source>
        <dbReference type="SAM" id="Phobius"/>
    </source>
</evidence>
<comment type="subcellular location">
    <subcellularLocation>
        <location evidence="1 9">Cell membrane</location>
        <topology evidence="1 9">Multi-pass membrane protein</topology>
    </subcellularLocation>
</comment>
<name>A0A843YHJ1_9RHOB</name>
<evidence type="ECO:0000256" key="7">
    <source>
        <dbReference type="ARBA" id="ARBA00038151"/>
    </source>
</evidence>
<feature type="transmembrane region" description="Helical" evidence="10">
    <location>
        <begin position="84"/>
        <end position="103"/>
    </location>
</feature>
<dbReference type="GO" id="GO:1990961">
    <property type="term" value="P:xenobiotic detoxification by transmembrane export across the plasma membrane"/>
    <property type="evidence" value="ECO:0007669"/>
    <property type="project" value="UniProtKB-ARBA"/>
</dbReference>
<evidence type="ECO:0000256" key="6">
    <source>
        <dbReference type="ARBA" id="ARBA00023136"/>
    </source>
</evidence>
<dbReference type="Gene3D" id="1.10.3730.20">
    <property type="match status" value="1"/>
</dbReference>
<evidence type="ECO:0000256" key="3">
    <source>
        <dbReference type="ARBA" id="ARBA00022475"/>
    </source>
</evidence>
<evidence type="ECO:0000256" key="2">
    <source>
        <dbReference type="ARBA" id="ARBA00022448"/>
    </source>
</evidence>